<name>A0A7C5V153_9FIRM</name>
<evidence type="ECO:0000256" key="1">
    <source>
        <dbReference type="ARBA" id="ARBA00001966"/>
    </source>
</evidence>
<dbReference type="SFLD" id="SFLDG01067">
    <property type="entry name" value="SPASM/twitch_domain_containing"/>
    <property type="match status" value="1"/>
</dbReference>
<dbReference type="EMBL" id="DRUZ01000064">
    <property type="protein sequence ID" value="HHS01864.1"/>
    <property type="molecule type" value="Genomic_DNA"/>
</dbReference>
<comment type="cofactor">
    <cofactor evidence="1">
        <name>[4Fe-4S] cluster</name>
        <dbReference type="ChEBI" id="CHEBI:49883"/>
    </cofactor>
</comment>
<evidence type="ECO:0000256" key="2">
    <source>
        <dbReference type="ARBA" id="ARBA00022485"/>
    </source>
</evidence>
<keyword evidence="2" id="KW-0004">4Fe-4S</keyword>
<keyword evidence="4" id="KW-0479">Metal-binding</keyword>
<dbReference type="PROSITE" id="PS51918">
    <property type="entry name" value="RADICAL_SAM"/>
    <property type="match status" value="1"/>
</dbReference>
<dbReference type="PIRSF" id="PIRSF037420">
    <property type="entry name" value="PQQ_syn_pqqE"/>
    <property type="match status" value="1"/>
</dbReference>
<evidence type="ECO:0000256" key="4">
    <source>
        <dbReference type="ARBA" id="ARBA00022723"/>
    </source>
</evidence>
<keyword evidence="6" id="KW-0411">Iron-sulfur</keyword>
<dbReference type="PANTHER" id="PTHR11228">
    <property type="entry name" value="RADICAL SAM DOMAIN PROTEIN"/>
    <property type="match status" value="1"/>
</dbReference>
<dbReference type="InterPro" id="IPR007197">
    <property type="entry name" value="rSAM"/>
</dbReference>
<evidence type="ECO:0000256" key="6">
    <source>
        <dbReference type="ARBA" id="ARBA00023014"/>
    </source>
</evidence>
<evidence type="ECO:0000256" key="5">
    <source>
        <dbReference type="ARBA" id="ARBA00023004"/>
    </source>
</evidence>
<dbReference type="SUPFAM" id="SSF102114">
    <property type="entry name" value="Radical SAM enzymes"/>
    <property type="match status" value="1"/>
</dbReference>
<proteinExistence type="predicted"/>
<gene>
    <name evidence="8" type="ORF">ENL71_04955</name>
</gene>
<keyword evidence="3" id="KW-0949">S-adenosyl-L-methionine</keyword>
<dbReference type="InterPro" id="IPR013785">
    <property type="entry name" value="Aldolase_TIM"/>
</dbReference>
<evidence type="ECO:0000313" key="8">
    <source>
        <dbReference type="EMBL" id="HHS01864.1"/>
    </source>
</evidence>
<organism evidence="8">
    <name type="scientific">Caldicellulosiruptor owensensis</name>
    <dbReference type="NCBI Taxonomy" id="55205"/>
    <lineage>
        <taxon>Bacteria</taxon>
        <taxon>Bacillati</taxon>
        <taxon>Bacillota</taxon>
        <taxon>Bacillota incertae sedis</taxon>
        <taxon>Caldicellulosiruptorales</taxon>
        <taxon>Caldicellulosiruptoraceae</taxon>
        <taxon>Caldicellulosiruptor</taxon>
    </lineage>
</organism>
<dbReference type="GO" id="GO:0046872">
    <property type="term" value="F:metal ion binding"/>
    <property type="evidence" value="ECO:0007669"/>
    <property type="project" value="UniProtKB-KW"/>
</dbReference>
<protein>
    <submittedName>
        <fullName evidence="8">Radical SAM protein</fullName>
    </submittedName>
</protein>
<dbReference type="SFLD" id="SFLDG01386">
    <property type="entry name" value="main_SPASM_domain-containing"/>
    <property type="match status" value="1"/>
</dbReference>
<dbReference type="InterPro" id="IPR023885">
    <property type="entry name" value="4Fe4S-binding_SPASM_dom"/>
</dbReference>
<dbReference type="Gene3D" id="3.20.20.70">
    <property type="entry name" value="Aldolase class I"/>
    <property type="match status" value="1"/>
</dbReference>
<dbReference type="AlphaFoldDB" id="A0A7C5V153"/>
<dbReference type="SMART" id="SM00729">
    <property type="entry name" value="Elp3"/>
    <property type="match status" value="1"/>
</dbReference>
<accession>A0A7C5V153</accession>
<dbReference type="PANTHER" id="PTHR11228:SF7">
    <property type="entry name" value="PQQA PEPTIDE CYCLASE"/>
    <property type="match status" value="1"/>
</dbReference>
<keyword evidence="5" id="KW-0408">Iron</keyword>
<dbReference type="GO" id="GO:0051539">
    <property type="term" value="F:4 iron, 4 sulfur cluster binding"/>
    <property type="evidence" value="ECO:0007669"/>
    <property type="project" value="UniProtKB-KW"/>
</dbReference>
<dbReference type="Pfam" id="PF04055">
    <property type="entry name" value="Radical_SAM"/>
    <property type="match status" value="1"/>
</dbReference>
<dbReference type="InterPro" id="IPR058240">
    <property type="entry name" value="rSAM_sf"/>
</dbReference>
<comment type="caution">
    <text evidence="8">The sequence shown here is derived from an EMBL/GenBank/DDBJ whole genome shotgun (WGS) entry which is preliminary data.</text>
</comment>
<dbReference type="InterPro" id="IPR006638">
    <property type="entry name" value="Elp3/MiaA/NifB-like_rSAM"/>
</dbReference>
<dbReference type="InterPro" id="IPR050377">
    <property type="entry name" value="Radical_SAM_PqqE_MftC-like"/>
</dbReference>
<dbReference type="CDD" id="cd01335">
    <property type="entry name" value="Radical_SAM"/>
    <property type="match status" value="1"/>
</dbReference>
<feature type="domain" description="Radical SAM core" evidence="7">
    <location>
        <begin position="12"/>
        <end position="226"/>
    </location>
</feature>
<reference evidence="8" key="1">
    <citation type="journal article" date="2020" name="mSystems">
        <title>Genome- and Community-Level Interaction Insights into Carbon Utilization and Element Cycling Functions of Hydrothermarchaeota in Hydrothermal Sediment.</title>
        <authorList>
            <person name="Zhou Z."/>
            <person name="Liu Y."/>
            <person name="Xu W."/>
            <person name="Pan J."/>
            <person name="Luo Z.H."/>
            <person name="Li M."/>
        </authorList>
    </citation>
    <scope>NUCLEOTIDE SEQUENCE [LARGE SCALE GENOMIC DNA]</scope>
    <source>
        <strain evidence="8">SpSt-102</strain>
    </source>
</reference>
<evidence type="ECO:0000259" key="7">
    <source>
        <dbReference type="PROSITE" id="PS51918"/>
    </source>
</evidence>
<sequence length="348" mass="40631">MSVSNIKGTSNYYLPSHVVIELTDACNLKCVHCYRVYSRDEYKYIDYDGVKDLLHAFSNETVCSVEFTDGEPTLHPNFLEIIKFAAQHFWLVGVLTNGTELSDEILKELSLYKDRIFWSISLDSHDKNYHDKFRGKRGAWEETISNIKKLVSMGYYVRIAMCVTHENIYHIENVAKLCTEIGIKAFSYSPVLPFGKACNYIWQYDDIVKLSEIDKYVCQKYKNIIPSIQLKEFNQEHINENCGAGWKSIVVDPQFNVRPCVMADSSKDIIGSIKLSDTISFFEKQKEIINWWANLKSPRKEICGECRFLNFCIPCPFRVRRLLESGFISREKCVWNNKYKIMMDFDYK</sequence>
<evidence type="ECO:0000256" key="3">
    <source>
        <dbReference type="ARBA" id="ARBA00022691"/>
    </source>
</evidence>
<dbReference type="NCBIfam" id="TIGR04085">
    <property type="entry name" value="rSAM_more_4Fe4S"/>
    <property type="match status" value="1"/>
</dbReference>
<dbReference type="GO" id="GO:0003824">
    <property type="term" value="F:catalytic activity"/>
    <property type="evidence" value="ECO:0007669"/>
    <property type="project" value="InterPro"/>
</dbReference>
<dbReference type="SFLD" id="SFLDS00029">
    <property type="entry name" value="Radical_SAM"/>
    <property type="match status" value="1"/>
</dbReference>
<dbReference type="InterPro" id="IPR017200">
    <property type="entry name" value="PqqE-like"/>
</dbReference>